<keyword evidence="1" id="KW-0175">Coiled coil</keyword>
<feature type="compositionally biased region" description="Basic and acidic residues" evidence="2">
    <location>
        <begin position="1"/>
        <end position="11"/>
    </location>
</feature>
<evidence type="ECO:0000313" key="3">
    <source>
        <dbReference type="EMBL" id="THV21610.1"/>
    </source>
</evidence>
<evidence type="ECO:0000256" key="2">
    <source>
        <dbReference type="SAM" id="MobiDB-lite"/>
    </source>
</evidence>
<reference evidence="3 4" key="1">
    <citation type="submission" date="2019-04" db="EMBL/GenBank/DDBJ databases">
        <title>Genome sequence of strain shin9-1.</title>
        <authorList>
            <person name="Gao J."/>
            <person name="Sun J."/>
        </authorList>
    </citation>
    <scope>NUCLEOTIDE SEQUENCE [LARGE SCALE GENOMIC DNA]</scope>
    <source>
        <strain evidence="4">shin9-1</strain>
    </source>
</reference>
<dbReference type="RefSeq" id="WP_136599654.1">
    <property type="nucleotide sequence ID" value="NZ_STGV01000005.1"/>
</dbReference>
<dbReference type="OrthoDB" id="9840198at2"/>
<gene>
    <name evidence="3" type="ORF">FAA97_16515</name>
</gene>
<protein>
    <submittedName>
        <fullName evidence="3">Uncharacterized protein</fullName>
    </submittedName>
</protein>
<feature type="coiled-coil region" evidence="1">
    <location>
        <begin position="196"/>
        <end position="230"/>
    </location>
</feature>
<dbReference type="AlphaFoldDB" id="A0A4S8NVE5"/>
<sequence>MGNDATSKDTTDEAGIVLTGPDQAGGEPAAGTSAQPKPDEATSAAGGTATTGGTTGQPDIPTLLIDTVAAVVLKQVKPLLEDLQKIKEAGIPLPVEPEKAQVLELPQVNMDLVPGQITLPGNSGAPEAEIPRILIDTVVAVVLKEFAPLLEDLQKIRDQGLSGLGSPLPSGDGQQVLGDLLGRGVAGGVMDEKTMMASIRAREEQMKLRVQKFQERYEALRRSAAQKRGR</sequence>
<accession>A0A4S8NVE5</accession>
<dbReference type="EMBL" id="STGV01000005">
    <property type="protein sequence ID" value="THV21610.1"/>
    <property type="molecule type" value="Genomic_DNA"/>
</dbReference>
<evidence type="ECO:0000313" key="4">
    <source>
        <dbReference type="Proteomes" id="UP000308828"/>
    </source>
</evidence>
<organism evidence="3 4">
    <name type="scientific">Peteryoungia ipomoeae</name>
    <dbReference type="NCBI Taxonomy" id="1210932"/>
    <lineage>
        <taxon>Bacteria</taxon>
        <taxon>Pseudomonadati</taxon>
        <taxon>Pseudomonadota</taxon>
        <taxon>Alphaproteobacteria</taxon>
        <taxon>Hyphomicrobiales</taxon>
        <taxon>Rhizobiaceae</taxon>
        <taxon>Peteryoungia</taxon>
    </lineage>
</organism>
<comment type="caution">
    <text evidence="3">The sequence shown here is derived from an EMBL/GenBank/DDBJ whole genome shotgun (WGS) entry which is preliminary data.</text>
</comment>
<dbReference type="Proteomes" id="UP000308828">
    <property type="component" value="Unassembled WGS sequence"/>
</dbReference>
<evidence type="ECO:0000256" key="1">
    <source>
        <dbReference type="SAM" id="Coils"/>
    </source>
</evidence>
<name>A0A4S8NVE5_9HYPH</name>
<feature type="region of interest" description="Disordered" evidence="2">
    <location>
        <begin position="1"/>
        <end position="59"/>
    </location>
</feature>
<proteinExistence type="predicted"/>
<keyword evidence="4" id="KW-1185">Reference proteome</keyword>